<evidence type="ECO:0000313" key="2">
    <source>
        <dbReference type="EMBL" id="SCM71866.1"/>
    </source>
</evidence>
<name>A0A212L2X5_9BACT</name>
<dbReference type="RefSeq" id="WP_179979947.1">
    <property type="nucleotide sequence ID" value="NZ_LT608333.1"/>
</dbReference>
<sequence length="340" mass="37904">MQRILWLGSPFFGVELHAGGWQDVALHNVGGDRAFGWEDLVRLAGFVPDVLVVGDNSRPPFVLGVEKFPCLTVYYSVDSHIHSWQPFYAQAFDACMVSLRDDIPRFHGPFLAKDRVWWSPPFAWAQDQPDPDVQSVWDCLFVGTVSENTPLRSEFLRALGSQLPGLHVETGSYRRLFPQGRVLLNHCERGDLNFRTFEALGCGGCLVTPRVGHGFAQLFVDGEHLVGYAPNDVGDALFRIKFLLEHPDVAAHIRATGLAEVNARHRAAHRAQAFTDNICDLWTCGHQELVASRIARSDAVLEQCLKLLYLHWAEECVCPDARRAYLAAAKGRYGLAGPEA</sequence>
<gene>
    <name evidence="2" type="ORF">KL86DES1_20249</name>
</gene>
<organism evidence="2">
    <name type="scientific">uncultured Desulfovibrio sp</name>
    <dbReference type="NCBI Taxonomy" id="167968"/>
    <lineage>
        <taxon>Bacteria</taxon>
        <taxon>Pseudomonadati</taxon>
        <taxon>Thermodesulfobacteriota</taxon>
        <taxon>Desulfovibrionia</taxon>
        <taxon>Desulfovibrionales</taxon>
        <taxon>Desulfovibrionaceae</taxon>
        <taxon>Desulfovibrio</taxon>
        <taxon>environmental samples</taxon>
    </lineage>
</organism>
<feature type="domain" description="Spore protein YkvP/CgeB glycosyl transferase-like" evidence="1">
    <location>
        <begin position="166"/>
        <end position="274"/>
    </location>
</feature>
<protein>
    <recommendedName>
        <fullName evidence="1">Spore protein YkvP/CgeB glycosyl transferase-like domain-containing protein</fullName>
    </recommendedName>
</protein>
<proteinExistence type="predicted"/>
<dbReference type="EMBL" id="FMJC01000002">
    <property type="protein sequence ID" value="SCM71866.1"/>
    <property type="molecule type" value="Genomic_DNA"/>
</dbReference>
<evidence type="ECO:0000259" key="1">
    <source>
        <dbReference type="Pfam" id="PF13524"/>
    </source>
</evidence>
<dbReference type="Pfam" id="PF13524">
    <property type="entry name" value="Glyco_trans_1_2"/>
    <property type="match status" value="1"/>
</dbReference>
<dbReference type="AlphaFoldDB" id="A0A212L2X5"/>
<reference evidence="2" key="1">
    <citation type="submission" date="2016-08" db="EMBL/GenBank/DDBJ databases">
        <authorList>
            <person name="Seilhamer J.J."/>
        </authorList>
    </citation>
    <scope>NUCLEOTIDE SEQUENCE</scope>
    <source>
        <strain evidence="2">86-1</strain>
    </source>
</reference>
<dbReference type="InterPro" id="IPR055259">
    <property type="entry name" value="YkvP/CgeB_Glyco_trans-like"/>
</dbReference>
<accession>A0A212L2X5</accession>